<dbReference type="CDD" id="cd01639">
    <property type="entry name" value="IMPase"/>
    <property type="match status" value="1"/>
</dbReference>
<dbReference type="GO" id="GO:0046854">
    <property type="term" value="P:phosphatidylinositol phosphate biosynthetic process"/>
    <property type="evidence" value="ECO:0007669"/>
    <property type="project" value="InterPro"/>
</dbReference>
<reference evidence="10 11" key="1">
    <citation type="submission" date="2018-05" db="EMBL/GenBank/DDBJ databases">
        <title>Genomic Encyclopedia of Type Strains, Phase IV (KMG-IV): sequencing the most valuable type-strain genomes for metagenomic binning, comparative biology and taxonomic classification.</title>
        <authorList>
            <person name="Goeker M."/>
        </authorList>
    </citation>
    <scope>NUCLEOTIDE SEQUENCE [LARGE SCALE GENOMIC DNA]</scope>
    <source>
        <strain evidence="10 11">JC118</strain>
    </source>
</reference>
<gene>
    <name evidence="10" type="ORF">DES51_10227</name>
    <name evidence="9" type="ORF">MQE39_13280</name>
</gene>
<evidence type="ECO:0000256" key="7">
    <source>
        <dbReference type="PIRSR" id="PIRSR600760-2"/>
    </source>
</evidence>
<proteinExistence type="inferred from homology"/>
<dbReference type="Gene3D" id="3.30.540.10">
    <property type="entry name" value="Fructose-1,6-Bisphosphatase, subunit A, domain 1"/>
    <property type="match status" value="1"/>
</dbReference>
<evidence type="ECO:0000256" key="2">
    <source>
        <dbReference type="ARBA" id="ARBA00001946"/>
    </source>
</evidence>
<dbReference type="Gene3D" id="3.40.190.80">
    <property type="match status" value="1"/>
</dbReference>
<dbReference type="Pfam" id="PF00459">
    <property type="entry name" value="Inositol_P"/>
    <property type="match status" value="1"/>
</dbReference>
<dbReference type="EMBL" id="QJKH01000002">
    <property type="protein sequence ID" value="PXX80909.1"/>
    <property type="molecule type" value="Genomic_DNA"/>
</dbReference>
<sequence length="261" mass="29177">MDYVQLAKKIETIARNAGLKITSAVSKEIMEKGGSADIVTNMDLASQRYIMSECAKLIPESTFIAEEDNVRNISDGYTWVIDPIDGTTNYAYEYKHSCISIALLHQKRGVIGVVYNPYLNEAFVGVNGEGSRLNEQPIHLSQNKLRDALVLIGTSPYHKEKADMTFDLAKRIFLNCRDIRRSGSAAMDLCYVASGRVDAYYEESLSPWDFAAGEVILRNAGGKLHVLEPETFNYDHPIGLVAANQECFEDMVKLIEEGRHE</sequence>
<dbReference type="InterPro" id="IPR020583">
    <property type="entry name" value="Inositol_monoP_metal-BS"/>
</dbReference>
<keyword evidence="11" id="KW-1185">Reference proteome</keyword>
<dbReference type="PANTHER" id="PTHR20854:SF4">
    <property type="entry name" value="INOSITOL-1-MONOPHOSPHATASE-RELATED"/>
    <property type="match status" value="1"/>
</dbReference>
<keyword evidence="5 8" id="KW-0378">Hydrolase</keyword>
<evidence type="ECO:0000313" key="11">
    <source>
        <dbReference type="Proteomes" id="UP000247612"/>
    </source>
</evidence>
<dbReference type="Proteomes" id="UP000247612">
    <property type="component" value="Unassembled WGS sequence"/>
</dbReference>
<keyword evidence="6 7" id="KW-0460">Magnesium</keyword>
<comment type="catalytic activity">
    <reaction evidence="1 8">
        <text>a myo-inositol phosphate + H2O = myo-inositol + phosphate</text>
        <dbReference type="Rhea" id="RHEA:24056"/>
        <dbReference type="ChEBI" id="CHEBI:15377"/>
        <dbReference type="ChEBI" id="CHEBI:17268"/>
        <dbReference type="ChEBI" id="CHEBI:43474"/>
        <dbReference type="ChEBI" id="CHEBI:84139"/>
        <dbReference type="EC" id="3.1.3.25"/>
    </reaction>
</comment>
<dbReference type="GO" id="GO:0008934">
    <property type="term" value="F:inositol monophosphate 1-phosphatase activity"/>
    <property type="evidence" value="ECO:0007669"/>
    <property type="project" value="InterPro"/>
</dbReference>
<comment type="caution">
    <text evidence="10">The sequence shown here is derived from an EMBL/GenBank/DDBJ whole genome shotgun (WGS) entry which is preliminary data.</text>
</comment>
<evidence type="ECO:0000256" key="1">
    <source>
        <dbReference type="ARBA" id="ARBA00001033"/>
    </source>
</evidence>
<comment type="cofactor">
    <cofactor evidence="2 7 8">
        <name>Mg(2+)</name>
        <dbReference type="ChEBI" id="CHEBI:18420"/>
    </cofactor>
</comment>
<dbReference type="EMBL" id="JALDAW010000022">
    <property type="protein sequence ID" value="MDY5169086.1"/>
    <property type="molecule type" value="Genomic_DNA"/>
</dbReference>
<dbReference type="STRING" id="1034346.GCA_000313565_02535"/>
<dbReference type="SUPFAM" id="SSF56655">
    <property type="entry name" value="Carbohydrate phosphatase"/>
    <property type="match status" value="1"/>
</dbReference>
<organism evidence="10 11">
    <name type="scientific">Dielma fastidiosa</name>
    <dbReference type="NCBI Taxonomy" id="1034346"/>
    <lineage>
        <taxon>Bacteria</taxon>
        <taxon>Bacillati</taxon>
        <taxon>Bacillota</taxon>
        <taxon>Erysipelotrichia</taxon>
        <taxon>Erysipelotrichales</taxon>
        <taxon>Erysipelotrichaceae</taxon>
        <taxon>Dielma</taxon>
    </lineage>
</organism>
<dbReference type="PANTHER" id="PTHR20854">
    <property type="entry name" value="INOSITOL MONOPHOSPHATASE"/>
    <property type="match status" value="1"/>
</dbReference>
<dbReference type="InterPro" id="IPR020550">
    <property type="entry name" value="Inositol_monophosphatase_CS"/>
</dbReference>
<dbReference type="GO" id="GO:0006020">
    <property type="term" value="P:inositol metabolic process"/>
    <property type="evidence" value="ECO:0007669"/>
    <property type="project" value="TreeGrafter"/>
</dbReference>
<evidence type="ECO:0000256" key="6">
    <source>
        <dbReference type="ARBA" id="ARBA00022842"/>
    </source>
</evidence>
<dbReference type="GO" id="GO:0046872">
    <property type="term" value="F:metal ion binding"/>
    <property type="evidence" value="ECO:0007669"/>
    <property type="project" value="UniProtKB-KW"/>
</dbReference>
<dbReference type="PROSITE" id="PS00629">
    <property type="entry name" value="IMP_1"/>
    <property type="match status" value="1"/>
</dbReference>
<accession>A0A318KTF3</accession>
<keyword evidence="4 7" id="KW-0479">Metal-binding</keyword>
<evidence type="ECO:0000256" key="3">
    <source>
        <dbReference type="ARBA" id="ARBA00009759"/>
    </source>
</evidence>
<dbReference type="RefSeq" id="WP_022938822.1">
    <property type="nucleotide sequence ID" value="NZ_BAABZA010000002.1"/>
</dbReference>
<dbReference type="AlphaFoldDB" id="A0A318KTF3"/>
<evidence type="ECO:0000256" key="8">
    <source>
        <dbReference type="RuleBase" id="RU364068"/>
    </source>
</evidence>
<evidence type="ECO:0000256" key="4">
    <source>
        <dbReference type="ARBA" id="ARBA00022723"/>
    </source>
</evidence>
<evidence type="ECO:0000313" key="10">
    <source>
        <dbReference type="EMBL" id="PXX80909.1"/>
    </source>
</evidence>
<dbReference type="Proteomes" id="UP001276902">
    <property type="component" value="Unassembled WGS sequence"/>
</dbReference>
<evidence type="ECO:0000313" key="9">
    <source>
        <dbReference type="EMBL" id="MDY5169086.1"/>
    </source>
</evidence>
<dbReference type="GO" id="GO:0007165">
    <property type="term" value="P:signal transduction"/>
    <property type="evidence" value="ECO:0007669"/>
    <property type="project" value="TreeGrafter"/>
</dbReference>
<reference evidence="9" key="2">
    <citation type="submission" date="2022-03" db="EMBL/GenBank/DDBJ databases">
        <title>First case of bacteraemia caused by Dielma fastidiosa in a patient hospitalised with diverticulitis.</title>
        <authorList>
            <person name="Forman-Ankjaer B."/>
            <person name="Hvid-Jensen F."/>
            <person name="Kobel C.M."/>
            <person name="Greve T."/>
        </authorList>
    </citation>
    <scope>NUCLEOTIDE SEQUENCE</scope>
    <source>
        <strain evidence="9">AUH_DF_2021</strain>
    </source>
</reference>
<feature type="binding site" evidence="7">
    <location>
        <position position="209"/>
    </location>
    <ligand>
        <name>Mg(2+)</name>
        <dbReference type="ChEBI" id="CHEBI:18420"/>
        <label>1</label>
        <note>catalytic</note>
    </ligand>
</feature>
<feature type="binding site" evidence="7">
    <location>
        <position position="84"/>
    </location>
    <ligand>
        <name>Mg(2+)</name>
        <dbReference type="ChEBI" id="CHEBI:18420"/>
        <label>1</label>
        <note>catalytic</note>
    </ligand>
</feature>
<dbReference type="PRINTS" id="PR01959">
    <property type="entry name" value="SBIMPHPHTASE"/>
</dbReference>
<dbReference type="InterPro" id="IPR000760">
    <property type="entry name" value="Inositol_monophosphatase-like"/>
</dbReference>
<dbReference type="EC" id="3.1.3.25" evidence="8"/>
<comment type="similarity">
    <text evidence="3 8">Belongs to the inositol monophosphatase superfamily.</text>
</comment>
<protein>
    <recommendedName>
        <fullName evidence="8">Inositol-1-monophosphatase</fullName>
        <ecNumber evidence="8">3.1.3.25</ecNumber>
    </recommendedName>
</protein>
<dbReference type="PRINTS" id="PR00377">
    <property type="entry name" value="IMPHPHTASES"/>
</dbReference>
<feature type="binding site" evidence="7">
    <location>
        <position position="85"/>
    </location>
    <ligand>
        <name>Mg(2+)</name>
        <dbReference type="ChEBI" id="CHEBI:18420"/>
        <label>1</label>
        <note>catalytic</note>
    </ligand>
</feature>
<evidence type="ECO:0000256" key="5">
    <source>
        <dbReference type="ARBA" id="ARBA00022801"/>
    </source>
</evidence>
<feature type="binding site" evidence="7">
    <location>
        <position position="66"/>
    </location>
    <ligand>
        <name>Mg(2+)</name>
        <dbReference type="ChEBI" id="CHEBI:18420"/>
        <label>1</label>
        <note>catalytic</note>
    </ligand>
</feature>
<dbReference type="InterPro" id="IPR022337">
    <property type="entry name" value="Inositol_monophosphatase_SuhB"/>
</dbReference>
<name>A0A318KTF3_9FIRM</name>
<feature type="binding site" evidence="7">
    <location>
        <position position="82"/>
    </location>
    <ligand>
        <name>Mg(2+)</name>
        <dbReference type="ChEBI" id="CHEBI:18420"/>
        <label>1</label>
        <note>catalytic</note>
    </ligand>
</feature>
<dbReference type="InterPro" id="IPR033942">
    <property type="entry name" value="IMPase"/>
</dbReference>
<dbReference type="PROSITE" id="PS00630">
    <property type="entry name" value="IMP_2"/>
    <property type="match status" value="1"/>
</dbReference>